<dbReference type="InterPro" id="IPR007348">
    <property type="entry name" value="CopC_dom"/>
</dbReference>
<dbReference type="InterPro" id="IPR014756">
    <property type="entry name" value="Ig_E-set"/>
</dbReference>
<keyword evidence="2" id="KW-0479">Metal-binding</keyword>
<dbReference type="EMBL" id="CAEZVZ010000026">
    <property type="protein sequence ID" value="CAB4639517.1"/>
    <property type="molecule type" value="Genomic_DNA"/>
</dbReference>
<dbReference type="PANTHER" id="PTHR34820:SF4">
    <property type="entry name" value="INNER MEMBRANE PROTEIN YEBZ"/>
    <property type="match status" value="1"/>
</dbReference>
<feature type="domain" description="CopC" evidence="6">
    <location>
        <begin position="27"/>
        <end position="125"/>
    </location>
</feature>
<evidence type="ECO:0000256" key="3">
    <source>
        <dbReference type="ARBA" id="ARBA00022729"/>
    </source>
</evidence>
<dbReference type="GO" id="GO:0042597">
    <property type="term" value="C:periplasmic space"/>
    <property type="evidence" value="ECO:0007669"/>
    <property type="project" value="InterPro"/>
</dbReference>
<dbReference type="Pfam" id="PF04234">
    <property type="entry name" value="CopC"/>
    <property type="match status" value="1"/>
</dbReference>
<name>A0A6J6JPY9_9ZZZZ</name>
<dbReference type="SUPFAM" id="SSF81296">
    <property type="entry name" value="E set domains"/>
    <property type="match status" value="1"/>
</dbReference>
<dbReference type="GO" id="GO:0005886">
    <property type="term" value="C:plasma membrane"/>
    <property type="evidence" value="ECO:0007669"/>
    <property type="project" value="TreeGrafter"/>
</dbReference>
<proteinExistence type="predicted"/>
<keyword evidence="5" id="KW-0812">Transmembrane</keyword>
<keyword evidence="3" id="KW-0732">Signal</keyword>
<organism evidence="7">
    <name type="scientific">freshwater metagenome</name>
    <dbReference type="NCBI Taxonomy" id="449393"/>
    <lineage>
        <taxon>unclassified sequences</taxon>
        <taxon>metagenomes</taxon>
        <taxon>ecological metagenomes</taxon>
    </lineage>
</organism>
<evidence type="ECO:0000256" key="5">
    <source>
        <dbReference type="SAM" id="Phobius"/>
    </source>
</evidence>
<dbReference type="Gene3D" id="2.60.40.1220">
    <property type="match status" value="1"/>
</dbReference>
<keyword evidence="5" id="KW-1133">Transmembrane helix</keyword>
<dbReference type="GO" id="GO:0030313">
    <property type="term" value="C:cell envelope"/>
    <property type="evidence" value="ECO:0007669"/>
    <property type="project" value="UniProtKB-SubCell"/>
</dbReference>
<dbReference type="PANTHER" id="PTHR34820">
    <property type="entry name" value="INNER MEMBRANE PROTEIN YEBZ"/>
    <property type="match status" value="1"/>
</dbReference>
<dbReference type="GO" id="GO:0046688">
    <property type="term" value="P:response to copper ion"/>
    <property type="evidence" value="ECO:0007669"/>
    <property type="project" value="InterPro"/>
</dbReference>
<comment type="subcellular location">
    <subcellularLocation>
        <location evidence="1">Cell envelope</location>
    </subcellularLocation>
</comment>
<evidence type="ECO:0000313" key="7">
    <source>
        <dbReference type="EMBL" id="CAB4639517.1"/>
    </source>
</evidence>
<dbReference type="InterPro" id="IPR014755">
    <property type="entry name" value="Cu-Rt/internalin_Ig-like"/>
</dbReference>
<dbReference type="AlphaFoldDB" id="A0A6J6JPY9"/>
<evidence type="ECO:0000256" key="2">
    <source>
        <dbReference type="ARBA" id="ARBA00022723"/>
    </source>
</evidence>
<reference evidence="7" key="1">
    <citation type="submission" date="2020-05" db="EMBL/GenBank/DDBJ databases">
        <authorList>
            <person name="Chiriac C."/>
            <person name="Salcher M."/>
            <person name="Ghai R."/>
            <person name="Kavagutti S V."/>
        </authorList>
    </citation>
    <scope>NUCLEOTIDE SEQUENCE</scope>
</reference>
<sequence>MRRFFKLSTVLLLSAVSAFASTPAFAHSSLISSDPAQGSVVEVIPSDFALTFNEELISIEGQSVNKLSLSDASGINYSLSETNIAGEVLSASVTAGPYPAGEYLLTYRAVSADGHPITGEITFTVQSSITIDSPMEEPVTTSTTTEPEPTGALTYLLIGLMLLLGIASRVWSNRKARRGQGN</sequence>
<accession>A0A6J6JPY9</accession>
<gene>
    <name evidence="7" type="ORF">UFOPK2162_00304</name>
</gene>
<keyword evidence="4" id="KW-0186">Copper</keyword>
<dbReference type="GO" id="GO:0006825">
    <property type="term" value="P:copper ion transport"/>
    <property type="evidence" value="ECO:0007669"/>
    <property type="project" value="InterPro"/>
</dbReference>
<dbReference type="GO" id="GO:0005507">
    <property type="term" value="F:copper ion binding"/>
    <property type="evidence" value="ECO:0007669"/>
    <property type="project" value="InterPro"/>
</dbReference>
<protein>
    <submittedName>
        <fullName evidence="7">Unannotated protein</fullName>
    </submittedName>
</protein>
<keyword evidence="5" id="KW-0472">Membrane</keyword>
<dbReference type="InterPro" id="IPR032694">
    <property type="entry name" value="CopC/D"/>
</dbReference>
<evidence type="ECO:0000256" key="1">
    <source>
        <dbReference type="ARBA" id="ARBA00004196"/>
    </source>
</evidence>
<evidence type="ECO:0000256" key="4">
    <source>
        <dbReference type="ARBA" id="ARBA00023008"/>
    </source>
</evidence>
<feature type="transmembrane region" description="Helical" evidence="5">
    <location>
        <begin position="152"/>
        <end position="171"/>
    </location>
</feature>
<evidence type="ECO:0000259" key="6">
    <source>
        <dbReference type="Pfam" id="PF04234"/>
    </source>
</evidence>